<feature type="domain" description="Reverse transcriptase Ty1/copia-type" evidence="1">
    <location>
        <begin position="20"/>
        <end position="106"/>
    </location>
</feature>
<evidence type="ECO:0000313" key="3">
    <source>
        <dbReference type="Proteomes" id="UP000295192"/>
    </source>
</evidence>
<organism evidence="2 3">
    <name type="scientific">Drosophila navojoa</name>
    <name type="common">Fruit fly</name>
    <dbReference type="NCBI Taxonomy" id="7232"/>
    <lineage>
        <taxon>Eukaryota</taxon>
        <taxon>Metazoa</taxon>
        <taxon>Ecdysozoa</taxon>
        <taxon>Arthropoda</taxon>
        <taxon>Hexapoda</taxon>
        <taxon>Insecta</taxon>
        <taxon>Pterygota</taxon>
        <taxon>Neoptera</taxon>
        <taxon>Endopterygota</taxon>
        <taxon>Diptera</taxon>
        <taxon>Brachycera</taxon>
        <taxon>Muscomorpha</taxon>
        <taxon>Ephydroidea</taxon>
        <taxon>Drosophilidae</taxon>
        <taxon>Drosophila</taxon>
    </lineage>
</organism>
<sequence length="115" mass="13021">MLLASLPSSFENFVVALEAHLPHGQKPIGCKWVFTLKTNSSGEVERYKARLQDAAKGTYSPVVRYNTIRMILAIAAEYELYVRQLDVSTAYLTGILDEDIYMQQPELYDTILDVC</sequence>
<gene>
    <name evidence="2" type="ORF">AWZ03_014913</name>
</gene>
<dbReference type="InterPro" id="IPR013103">
    <property type="entry name" value="RVT_2"/>
</dbReference>
<accession>A0A484AT05</accession>
<keyword evidence="3" id="KW-1185">Reference proteome</keyword>
<comment type="caution">
    <text evidence="2">The sequence shown here is derived from an EMBL/GenBank/DDBJ whole genome shotgun (WGS) entry which is preliminary data.</text>
</comment>
<dbReference type="Proteomes" id="UP000295192">
    <property type="component" value="Unassembled WGS sequence"/>
</dbReference>
<reference evidence="2 3" key="1">
    <citation type="journal article" date="2019" name="J. Hered.">
        <title>An Improved Genome Assembly for Drosophila navojoa, the Basal Species in the mojavensis Cluster.</title>
        <authorList>
            <person name="Vanderlinde T."/>
            <person name="Dupim E.G."/>
            <person name="Nazario-Yepiz N.O."/>
            <person name="Carvalho A.B."/>
        </authorList>
    </citation>
    <scope>NUCLEOTIDE SEQUENCE [LARGE SCALE GENOMIC DNA]</scope>
    <source>
        <strain evidence="2">Navoj_Jal97</strain>
        <tissue evidence="2">Whole organism</tissue>
    </source>
</reference>
<name>A0A484AT05_DRONA</name>
<protein>
    <recommendedName>
        <fullName evidence="1">Reverse transcriptase Ty1/copia-type domain-containing protein</fullName>
    </recommendedName>
</protein>
<evidence type="ECO:0000259" key="1">
    <source>
        <dbReference type="Pfam" id="PF07727"/>
    </source>
</evidence>
<dbReference type="AlphaFoldDB" id="A0A484AT05"/>
<proteinExistence type="predicted"/>
<dbReference type="Pfam" id="PF07727">
    <property type="entry name" value="RVT_2"/>
    <property type="match status" value="1"/>
</dbReference>
<dbReference type="EMBL" id="LSRL02002339">
    <property type="protein sequence ID" value="TDG38665.1"/>
    <property type="molecule type" value="Genomic_DNA"/>
</dbReference>
<evidence type="ECO:0000313" key="2">
    <source>
        <dbReference type="EMBL" id="TDG38665.1"/>
    </source>
</evidence>